<comment type="caution">
    <text evidence="2">The sequence shown here is derived from an EMBL/GenBank/DDBJ whole genome shotgun (WGS) entry which is preliminary data.</text>
</comment>
<evidence type="ECO:0000313" key="3">
    <source>
        <dbReference type="Proteomes" id="UP000316213"/>
    </source>
</evidence>
<accession>A0A5C6ASF4</accession>
<feature type="compositionally biased region" description="Polar residues" evidence="1">
    <location>
        <begin position="1"/>
        <end position="11"/>
    </location>
</feature>
<gene>
    <name evidence="2" type="ORF">Pla100_16480</name>
</gene>
<feature type="region of interest" description="Disordered" evidence="1">
    <location>
        <begin position="1"/>
        <end position="28"/>
    </location>
</feature>
<evidence type="ECO:0000256" key="1">
    <source>
        <dbReference type="SAM" id="MobiDB-lite"/>
    </source>
</evidence>
<evidence type="ECO:0000313" key="2">
    <source>
        <dbReference type="EMBL" id="TWU01912.1"/>
    </source>
</evidence>
<proteinExistence type="predicted"/>
<dbReference type="EMBL" id="SJPM01000002">
    <property type="protein sequence ID" value="TWU01912.1"/>
    <property type="molecule type" value="Genomic_DNA"/>
</dbReference>
<dbReference type="RefSeq" id="WP_197167766.1">
    <property type="nucleotide sequence ID" value="NZ_SJPM01000002.1"/>
</dbReference>
<dbReference type="Proteomes" id="UP000316213">
    <property type="component" value="Unassembled WGS sequence"/>
</dbReference>
<dbReference type="InterPro" id="IPR011990">
    <property type="entry name" value="TPR-like_helical_dom_sf"/>
</dbReference>
<protein>
    <recommendedName>
        <fullName evidence="4">Tetratricopeptide repeat protein</fullName>
    </recommendedName>
</protein>
<dbReference type="AlphaFoldDB" id="A0A5C6ASF4"/>
<name>A0A5C6ASF4_9BACT</name>
<dbReference type="Gene3D" id="1.25.40.10">
    <property type="entry name" value="Tetratricopeptide repeat domain"/>
    <property type="match status" value="1"/>
</dbReference>
<organism evidence="2 3">
    <name type="scientific">Neorhodopirellula pilleata</name>
    <dbReference type="NCBI Taxonomy" id="2714738"/>
    <lineage>
        <taxon>Bacteria</taxon>
        <taxon>Pseudomonadati</taxon>
        <taxon>Planctomycetota</taxon>
        <taxon>Planctomycetia</taxon>
        <taxon>Pirellulales</taxon>
        <taxon>Pirellulaceae</taxon>
        <taxon>Neorhodopirellula</taxon>
    </lineage>
</organism>
<evidence type="ECO:0008006" key="4">
    <source>
        <dbReference type="Google" id="ProtNLM"/>
    </source>
</evidence>
<dbReference type="SUPFAM" id="SSF48452">
    <property type="entry name" value="TPR-like"/>
    <property type="match status" value="1"/>
</dbReference>
<feature type="compositionally biased region" description="Low complexity" evidence="1">
    <location>
        <begin position="12"/>
        <end position="22"/>
    </location>
</feature>
<reference evidence="2 3" key="1">
    <citation type="submission" date="2019-02" db="EMBL/GenBank/DDBJ databases">
        <title>Deep-cultivation of Planctomycetes and their phenomic and genomic characterization uncovers novel biology.</title>
        <authorList>
            <person name="Wiegand S."/>
            <person name="Jogler M."/>
            <person name="Boedeker C."/>
            <person name="Pinto D."/>
            <person name="Vollmers J."/>
            <person name="Rivas-Marin E."/>
            <person name="Kohn T."/>
            <person name="Peeters S.H."/>
            <person name="Heuer A."/>
            <person name="Rast P."/>
            <person name="Oberbeckmann S."/>
            <person name="Bunk B."/>
            <person name="Jeske O."/>
            <person name="Meyerdierks A."/>
            <person name="Storesund J.E."/>
            <person name="Kallscheuer N."/>
            <person name="Luecker S."/>
            <person name="Lage O.M."/>
            <person name="Pohl T."/>
            <person name="Merkel B.J."/>
            <person name="Hornburger P."/>
            <person name="Mueller R.-W."/>
            <person name="Bruemmer F."/>
            <person name="Labrenz M."/>
            <person name="Spormann A.M."/>
            <person name="Op Den Camp H."/>
            <person name="Overmann J."/>
            <person name="Amann R."/>
            <person name="Jetten M.S.M."/>
            <person name="Mascher T."/>
            <person name="Medema M.H."/>
            <person name="Devos D.P."/>
            <person name="Kaster A.-K."/>
            <person name="Ovreas L."/>
            <person name="Rohde M."/>
            <person name="Galperin M.Y."/>
            <person name="Jogler C."/>
        </authorList>
    </citation>
    <scope>NUCLEOTIDE SEQUENCE [LARGE SCALE GENOMIC DNA]</scope>
    <source>
        <strain evidence="2 3">Pla100</strain>
    </source>
</reference>
<sequence length="202" mass="22602">MSARNHNNPSQASSRSSSGARRSGSEEAALDPVIKRAGLLIQKHDYAGAANLLSAAGRDSQFRNMLGVCLMRMGKVDQAVDVYRSFVLVPGTVLERSDVSNASKRNYATALLLKGFPSGALSVLTEIRDPNHPMAERLYLAIRQWERTLTWFRWLDWKLNRVEPAKCRIPLAFEPGEFDFEVQTQPPIGPEKSRKAYWKLAA</sequence>
<keyword evidence="3" id="KW-1185">Reference proteome</keyword>